<evidence type="ECO:0000256" key="1">
    <source>
        <dbReference type="ARBA" id="ARBA00010641"/>
    </source>
</evidence>
<protein>
    <submittedName>
        <fullName evidence="7">RNA polymerase sigma factor</fullName>
    </submittedName>
</protein>
<comment type="similarity">
    <text evidence="1">Belongs to the sigma-70 factor family. ECF subfamily.</text>
</comment>
<accession>A0ABV9KV58</accession>
<dbReference type="InterPro" id="IPR039425">
    <property type="entry name" value="RNA_pol_sigma-70-like"/>
</dbReference>
<evidence type="ECO:0000256" key="3">
    <source>
        <dbReference type="ARBA" id="ARBA00023082"/>
    </source>
</evidence>
<dbReference type="CDD" id="cd06171">
    <property type="entry name" value="Sigma70_r4"/>
    <property type="match status" value="1"/>
</dbReference>
<dbReference type="PANTHER" id="PTHR43133:SF45">
    <property type="entry name" value="RNA POLYMERASE ECF-TYPE SIGMA FACTOR"/>
    <property type="match status" value="1"/>
</dbReference>
<keyword evidence="3" id="KW-0731">Sigma factor</keyword>
<keyword evidence="8" id="KW-1185">Reference proteome</keyword>
<evidence type="ECO:0000313" key="8">
    <source>
        <dbReference type="Proteomes" id="UP001596023"/>
    </source>
</evidence>
<comment type="caution">
    <text evidence="7">The sequence shown here is derived from an EMBL/GenBank/DDBJ whole genome shotgun (WGS) entry which is preliminary data.</text>
</comment>
<gene>
    <name evidence="7" type="ORF">ACFO6W_10350</name>
</gene>
<dbReference type="SUPFAM" id="SSF88659">
    <property type="entry name" value="Sigma3 and sigma4 domains of RNA polymerase sigma factors"/>
    <property type="match status" value="1"/>
</dbReference>
<evidence type="ECO:0000313" key="7">
    <source>
        <dbReference type="EMBL" id="MFC4674097.1"/>
    </source>
</evidence>
<reference evidence="8" key="1">
    <citation type="journal article" date="2019" name="Int. J. Syst. Evol. Microbiol.">
        <title>The Global Catalogue of Microorganisms (GCM) 10K type strain sequencing project: providing services to taxonomists for standard genome sequencing and annotation.</title>
        <authorList>
            <consortium name="The Broad Institute Genomics Platform"/>
            <consortium name="The Broad Institute Genome Sequencing Center for Infectious Disease"/>
            <person name="Wu L."/>
            <person name="Ma J."/>
        </authorList>
    </citation>
    <scope>NUCLEOTIDE SEQUENCE [LARGE SCALE GENOMIC DNA]</scope>
    <source>
        <strain evidence="8">CCUG 66188</strain>
    </source>
</reference>
<feature type="domain" description="RNA polymerase sigma-70 region 2" evidence="5">
    <location>
        <begin position="14"/>
        <end position="78"/>
    </location>
</feature>
<organism evidence="7 8">
    <name type="scientific">Dysgonomonas termitidis</name>
    <dbReference type="NCBI Taxonomy" id="1516126"/>
    <lineage>
        <taxon>Bacteria</taxon>
        <taxon>Pseudomonadati</taxon>
        <taxon>Bacteroidota</taxon>
        <taxon>Bacteroidia</taxon>
        <taxon>Bacteroidales</taxon>
        <taxon>Dysgonomonadaceae</taxon>
        <taxon>Dysgonomonas</taxon>
    </lineage>
</organism>
<dbReference type="Pfam" id="PF08281">
    <property type="entry name" value="Sigma70_r4_2"/>
    <property type="match status" value="1"/>
</dbReference>
<dbReference type="InterPro" id="IPR007627">
    <property type="entry name" value="RNA_pol_sigma70_r2"/>
</dbReference>
<dbReference type="InterPro" id="IPR013249">
    <property type="entry name" value="RNA_pol_sigma70_r4_t2"/>
</dbReference>
<dbReference type="RefSeq" id="WP_379996047.1">
    <property type="nucleotide sequence ID" value="NZ_JBHSGN010000067.1"/>
</dbReference>
<dbReference type="Pfam" id="PF04542">
    <property type="entry name" value="Sigma70_r2"/>
    <property type="match status" value="1"/>
</dbReference>
<dbReference type="EMBL" id="JBHSGN010000067">
    <property type="protein sequence ID" value="MFC4674097.1"/>
    <property type="molecule type" value="Genomic_DNA"/>
</dbReference>
<evidence type="ECO:0000256" key="4">
    <source>
        <dbReference type="ARBA" id="ARBA00023163"/>
    </source>
</evidence>
<evidence type="ECO:0000259" key="6">
    <source>
        <dbReference type="Pfam" id="PF08281"/>
    </source>
</evidence>
<dbReference type="NCBIfam" id="TIGR02937">
    <property type="entry name" value="sigma70-ECF"/>
    <property type="match status" value="1"/>
</dbReference>
<keyword evidence="4" id="KW-0804">Transcription</keyword>
<proteinExistence type="inferred from homology"/>
<feature type="domain" description="RNA polymerase sigma factor 70 region 4 type 2" evidence="6">
    <location>
        <begin position="105"/>
        <end position="156"/>
    </location>
</feature>
<dbReference type="InterPro" id="IPR013325">
    <property type="entry name" value="RNA_pol_sigma_r2"/>
</dbReference>
<evidence type="ECO:0000256" key="2">
    <source>
        <dbReference type="ARBA" id="ARBA00023015"/>
    </source>
</evidence>
<dbReference type="Gene3D" id="1.10.10.10">
    <property type="entry name" value="Winged helix-like DNA-binding domain superfamily/Winged helix DNA-binding domain"/>
    <property type="match status" value="1"/>
</dbReference>
<sequence>MESLKKDFLEILSNYQGIIHKICLVYFRTETDRQDNFQEVVYQLWRSFPKLEDKRKIGSWMYNVAINTSISKIRTDSRFITQESFPDSQQGVDPHKGMDKKEDMEILLEAIHRLNDLDKSLMLLYLEERSYEEIAEILGISKSNVGTRINRAKNELKIQLNRLSHGR</sequence>
<dbReference type="InterPro" id="IPR013324">
    <property type="entry name" value="RNA_pol_sigma_r3/r4-like"/>
</dbReference>
<dbReference type="InterPro" id="IPR014284">
    <property type="entry name" value="RNA_pol_sigma-70_dom"/>
</dbReference>
<dbReference type="InterPro" id="IPR036388">
    <property type="entry name" value="WH-like_DNA-bd_sf"/>
</dbReference>
<evidence type="ECO:0000259" key="5">
    <source>
        <dbReference type="Pfam" id="PF04542"/>
    </source>
</evidence>
<name>A0ABV9KV58_9BACT</name>
<keyword evidence="2" id="KW-0805">Transcription regulation</keyword>
<dbReference type="SUPFAM" id="SSF88946">
    <property type="entry name" value="Sigma2 domain of RNA polymerase sigma factors"/>
    <property type="match status" value="1"/>
</dbReference>
<dbReference type="Gene3D" id="1.10.1740.10">
    <property type="match status" value="1"/>
</dbReference>
<dbReference type="PANTHER" id="PTHR43133">
    <property type="entry name" value="RNA POLYMERASE ECF-TYPE SIGMA FACTO"/>
    <property type="match status" value="1"/>
</dbReference>
<dbReference type="Proteomes" id="UP001596023">
    <property type="component" value="Unassembled WGS sequence"/>
</dbReference>